<dbReference type="SUPFAM" id="SSF52309">
    <property type="entry name" value="N-(deoxy)ribosyltransferase-like"/>
    <property type="match status" value="1"/>
</dbReference>
<proteinExistence type="inferred from homology"/>
<dbReference type="InterPro" id="IPR003193">
    <property type="entry name" value="ADP-ribosyl_cyclase"/>
</dbReference>
<dbReference type="EMBL" id="CP111022">
    <property type="protein sequence ID" value="WAR18245.1"/>
    <property type="molecule type" value="Genomic_DNA"/>
</dbReference>
<sequence length="256" mass="29170">MYKRLMDVYRVILWTVTIVLWVCPDGWAEDCRDGTKATPNLREVVIGTCELYQATHQQFFCPDRNCSDTWEAFSEAFRYQPPCEISEERYERAIGDKPVWCGSEDAPGFGSTCPPWEPSATCRQHAQRAFWIAASHRYAGSAVGQIHVMLNASITPIYSNDSYFSLFEVPYIRPGFVDKVTVLLVNENPQAGRQKNITFECEENRRDIVYTYCLDNPSGRICELLPTPTNTAPPPPWNKLIQTLCLLVTLIVCAMH</sequence>
<keyword evidence="3" id="KW-0378">Hydrolase</keyword>
<evidence type="ECO:0000256" key="4">
    <source>
        <dbReference type="ARBA" id="ARBA00023027"/>
    </source>
</evidence>
<name>A0ABY7F7S8_MYAAR</name>
<keyword evidence="5" id="KW-1015">Disulfide bond</keyword>
<protein>
    <submittedName>
        <fullName evidence="7">NADA-like protein</fullName>
    </submittedName>
</protein>
<dbReference type="PANTHER" id="PTHR10912">
    <property type="entry name" value="ADP-RIBOSYL CYCLASE"/>
    <property type="match status" value="1"/>
</dbReference>
<keyword evidence="4" id="KW-0520">NAD</keyword>
<keyword evidence="6" id="KW-0732">Signal</keyword>
<accession>A0ABY7F7S8</accession>
<dbReference type="Gene3D" id="1.20.82.10">
    <property type="entry name" value="ADP Ribosyl Cyclase, Chain A, domain 1"/>
    <property type="match status" value="1"/>
</dbReference>
<feature type="chain" id="PRO_5046329940" evidence="6">
    <location>
        <begin position="29"/>
        <end position="256"/>
    </location>
</feature>
<evidence type="ECO:0000256" key="1">
    <source>
        <dbReference type="ARBA" id="ARBA00005406"/>
    </source>
</evidence>
<evidence type="ECO:0000313" key="7">
    <source>
        <dbReference type="EMBL" id="WAR18245.1"/>
    </source>
</evidence>
<evidence type="ECO:0000313" key="8">
    <source>
        <dbReference type="Proteomes" id="UP001164746"/>
    </source>
</evidence>
<keyword evidence="2" id="KW-0808">Transferase</keyword>
<evidence type="ECO:0000256" key="2">
    <source>
        <dbReference type="ARBA" id="ARBA00022679"/>
    </source>
</evidence>
<dbReference type="Proteomes" id="UP001164746">
    <property type="component" value="Chromosome 11"/>
</dbReference>
<reference evidence="7" key="1">
    <citation type="submission" date="2022-11" db="EMBL/GenBank/DDBJ databases">
        <title>Centuries of genome instability and evolution in soft-shell clam transmissible cancer (bioRxiv).</title>
        <authorList>
            <person name="Hart S.F.M."/>
            <person name="Yonemitsu M.A."/>
            <person name="Giersch R.M."/>
            <person name="Beal B.F."/>
            <person name="Arriagada G."/>
            <person name="Davis B.W."/>
            <person name="Ostrander E.A."/>
            <person name="Goff S.P."/>
            <person name="Metzger M.J."/>
        </authorList>
    </citation>
    <scope>NUCLEOTIDE SEQUENCE</scope>
    <source>
        <strain evidence="7">MELC-2E11</strain>
        <tissue evidence="7">Siphon/mantle</tissue>
    </source>
</reference>
<evidence type="ECO:0000256" key="6">
    <source>
        <dbReference type="SAM" id="SignalP"/>
    </source>
</evidence>
<keyword evidence="8" id="KW-1185">Reference proteome</keyword>
<organism evidence="7 8">
    <name type="scientific">Mya arenaria</name>
    <name type="common">Soft-shell clam</name>
    <dbReference type="NCBI Taxonomy" id="6604"/>
    <lineage>
        <taxon>Eukaryota</taxon>
        <taxon>Metazoa</taxon>
        <taxon>Spiralia</taxon>
        <taxon>Lophotrochozoa</taxon>
        <taxon>Mollusca</taxon>
        <taxon>Bivalvia</taxon>
        <taxon>Autobranchia</taxon>
        <taxon>Heteroconchia</taxon>
        <taxon>Euheterodonta</taxon>
        <taxon>Imparidentia</taxon>
        <taxon>Neoheterodontei</taxon>
        <taxon>Myida</taxon>
        <taxon>Myoidea</taxon>
        <taxon>Myidae</taxon>
        <taxon>Mya</taxon>
    </lineage>
</organism>
<feature type="signal peptide" evidence="6">
    <location>
        <begin position="1"/>
        <end position="28"/>
    </location>
</feature>
<dbReference type="PANTHER" id="PTHR10912:SF7">
    <property type="entry name" value="ADP-RIBOSYL CYCLASE_CYCLIC ADP-RIBOSE HYDROLASE"/>
    <property type="match status" value="1"/>
</dbReference>
<comment type="similarity">
    <text evidence="1">Belongs to the ADP-ribosyl cyclase family.</text>
</comment>
<dbReference type="Pfam" id="PF02267">
    <property type="entry name" value="Rib_hydrolayse"/>
    <property type="match status" value="1"/>
</dbReference>
<evidence type="ECO:0000256" key="5">
    <source>
        <dbReference type="ARBA" id="ARBA00023157"/>
    </source>
</evidence>
<evidence type="ECO:0000256" key="3">
    <source>
        <dbReference type="ARBA" id="ARBA00022801"/>
    </source>
</evidence>
<gene>
    <name evidence="7" type="ORF">MAR_000083</name>
</gene>